<dbReference type="HOGENOM" id="CLU_000445_59_0_11"/>
<dbReference type="Pfam" id="PF12833">
    <property type="entry name" value="HTH_18"/>
    <property type="match status" value="1"/>
</dbReference>
<accession>Q5Z1C1</accession>
<dbReference type="SUPFAM" id="SSF52317">
    <property type="entry name" value="Class I glutamine amidotransferase-like"/>
    <property type="match status" value="1"/>
</dbReference>
<dbReference type="Pfam" id="PF01965">
    <property type="entry name" value="DJ-1_PfpI"/>
    <property type="match status" value="1"/>
</dbReference>
<gene>
    <name evidence="5" type="ordered locus">NFA_9250</name>
</gene>
<feature type="domain" description="HTH araC/xylS-type" evidence="4">
    <location>
        <begin position="225"/>
        <end position="323"/>
    </location>
</feature>
<dbReference type="RefSeq" id="WP_011207455.1">
    <property type="nucleotide sequence ID" value="NC_006361.1"/>
</dbReference>
<dbReference type="PANTHER" id="PTHR43130">
    <property type="entry name" value="ARAC-FAMILY TRANSCRIPTIONAL REGULATOR"/>
    <property type="match status" value="1"/>
</dbReference>
<dbReference type="PROSITE" id="PS01124">
    <property type="entry name" value="HTH_ARAC_FAMILY_2"/>
    <property type="match status" value="1"/>
</dbReference>
<dbReference type="InterPro" id="IPR052158">
    <property type="entry name" value="INH-QAR"/>
</dbReference>
<dbReference type="Proteomes" id="UP000006820">
    <property type="component" value="Chromosome"/>
</dbReference>
<dbReference type="AlphaFoldDB" id="Q5Z1C1"/>
<dbReference type="InterPro" id="IPR002818">
    <property type="entry name" value="DJ-1/PfpI"/>
</dbReference>
<keyword evidence="6" id="KW-1185">Reference proteome</keyword>
<evidence type="ECO:0000313" key="5">
    <source>
        <dbReference type="EMBL" id="BAD55770.1"/>
    </source>
</evidence>
<dbReference type="PANTHER" id="PTHR43130:SF3">
    <property type="entry name" value="HTH-TYPE TRANSCRIPTIONAL REGULATOR RV1931C"/>
    <property type="match status" value="1"/>
</dbReference>
<dbReference type="eggNOG" id="COG4977">
    <property type="taxonomic scope" value="Bacteria"/>
</dbReference>
<dbReference type="PROSITE" id="PS00041">
    <property type="entry name" value="HTH_ARAC_FAMILY_1"/>
    <property type="match status" value="1"/>
</dbReference>
<sequence>MTGRTVAMAIAPGALHPWDLYELGVVAAIFGTPQPDLADPWYTLRVCAVAPDQGEQSIGFGAFLRPEHGLAELLAADTVIVPSVAAHCRTGERALPAELLDALVAAHRRGARLVALCDGVFALAAAGILTGRRVTVHWEHAGLLARRHPDLVVDDSVLYLDDGDVLTSAGMTAALDLCLHLVRRDLGATVANRLARRMVIPPHRSGGQAQYVDRAVPADPRDDLGPVLQWAAAHLDQPLTVDLLAARANMSTRTFHRRLQRAGGVTPKQWLLNQRLAYARSLLESTDLTVEAVARMAGLGTATNLRRHFTTALGVTPADYRRTFARREPGTPPRDGAVA</sequence>
<evidence type="ECO:0000256" key="1">
    <source>
        <dbReference type="ARBA" id="ARBA00023015"/>
    </source>
</evidence>
<protein>
    <submittedName>
        <fullName evidence="5">Putative transcriptional regulator</fullName>
    </submittedName>
</protein>
<name>Q5Z1C1_NOCFA</name>
<dbReference type="EMBL" id="AP006618">
    <property type="protein sequence ID" value="BAD55770.1"/>
    <property type="molecule type" value="Genomic_DNA"/>
</dbReference>
<dbReference type="SUPFAM" id="SSF46689">
    <property type="entry name" value="Homeodomain-like"/>
    <property type="match status" value="2"/>
</dbReference>
<reference evidence="5 6" key="1">
    <citation type="journal article" date="2004" name="Proc. Natl. Acad. Sci. U.S.A.">
        <title>The complete genomic sequence of Nocardia farcinica IFM 10152.</title>
        <authorList>
            <person name="Ishikawa J."/>
            <person name="Yamashita A."/>
            <person name="Mikami Y."/>
            <person name="Hoshino Y."/>
            <person name="Kurita H."/>
            <person name="Hotta K."/>
            <person name="Shiba T."/>
            <person name="Hattori M."/>
        </authorList>
    </citation>
    <scope>NUCLEOTIDE SEQUENCE [LARGE SCALE GENOMIC DNA]</scope>
    <source>
        <strain evidence="5 6">IFM 10152</strain>
    </source>
</reference>
<evidence type="ECO:0000313" key="6">
    <source>
        <dbReference type="Proteomes" id="UP000006820"/>
    </source>
</evidence>
<keyword evidence="1" id="KW-0805">Transcription regulation</keyword>
<dbReference type="Gene3D" id="3.40.50.880">
    <property type="match status" value="1"/>
</dbReference>
<dbReference type="InterPro" id="IPR018060">
    <property type="entry name" value="HTH_AraC"/>
</dbReference>
<dbReference type="KEGG" id="nfa:NFA_9250"/>
<keyword evidence="3" id="KW-0804">Transcription</keyword>
<organism evidence="5 6">
    <name type="scientific">Nocardia farcinica (strain IFM 10152)</name>
    <dbReference type="NCBI Taxonomy" id="247156"/>
    <lineage>
        <taxon>Bacteria</taxon>
        <taxon>Bacillati</taxon>
        <taxon>Actinomycetota</taxon>
        <taxon>Actinomycetes</taxon>
        <taxon>Mycobacteriales</taxon>
        <taxon>Nocardiaceae</taxon>
        <taxon>Nocardia</taxon>
    </lineage>
</organism>
<dbReference type="GeneID" id="61131748"/>
<dbReference type="CDD" id="cd03137">
    <property type="entry name" value="GATase1_AraC_1"/>
    <property type="match status" value="1"/>
</dbReference>
<dbReference type="OrthoDB" id="4350011at2"/>
<dbReference type="InterPro" id="IPR029062">
    <property type="entry name" value="Class_I_gatase-like"/>
</dbReference>
<evidence type="ECO:0000256" key="3">
    <source>
        <dbReference type="ARBA" id="ARBA00023163"/>
    </source>
</evidence>
<dbReference type="SMART" id="SM00342">
    <property type="entry name" value="HTH_ARAC"/>
    <property type="match status" value="1"/>
</dbReference>
<dbReference type="GO" id="GO:0043565">
    <property type="term" value="F:sequence-specific DNA binding"/>
    <property type="evidence" value="ECO:0007669"/>
    <property type="project" value="InterPro"/>
</dbReference>
<dbReference type="InterPro" id="IPR018062">
    <property type="entry name" value="HTH_AraC-typ_CS"/>
</dbReference>
<dbReference type="STRING" id="247156.NFA_9250"/>
<dbReference type="InterPro" id="IPR009057">
    <property type="entry name" value="Homeodomain-like_sf"/>
</dbReference>
<proteinExistence type="predicted"/>
<evidence type="ECO:0000256" key="2">
    <source>
        <dbReference type="ARBA" id="ARBA00023125"/>
    </source>
</evidence>
<evidence type="ECO:0000259" key="4">
    <source>
        <dbReference type="PROSITE" id="PS01124"/>
    </source>
</evidence>
<dbReference type="Gene3D" id="1.10.10.60">
    <property type="entry name" value="Homeodomain-like"/>
    <property type="match status" value="1"/>
</dbReference>
<keyword evidence="2" id="KW-0238">DNA-binding</keyword>
<dbReference type="GO" id="GO:0003700">
    <property type="term" value="F:DNA-binding transcription factor activity"/>
    <property type="evidence" value="ECO:0007669"/>
    <property type="project" value="InterPro"/>
</dbReference>